<keyword evidence="7" id="KW-0460">Magnesium</keyword>
<dbReference type="PROSITE" id="PS00627">
    <property type="entry name" value="GHMP_KINASES_ATP"/>
    <property type="match status" value="1"/>
</dbReference>
<gene>
    <name evidence="13" type="ORF">BL253_29965</name>
</gene>
<dbReference type="Gene3D" id="3.30.230.10">
    <property type="match status" value="1"/>
</dbReference>
<dbReference type="GO" id="GO:0005829">
    <property type="term" value="C:cytosol"/>
    <property type="evidence" value="ECO:0007669"/>
    <property type="project" value="TreeGrafter"/>
</dbReference>
<keyword evidence="3" id="KW-0479">Metal-binding</keyword>
<organism evidence="13 14">
    <name type="scientific">Pseudofrankia asymbiotica</name>
    <dbReference type="NCBI Taxonomy" id="1834516"/>
    <lineage>
        <taxon>Bacteria</taxon>
        <taxon>Bacillati</taxon>
        <taxon>Actinomycetota</taxon>
        <taxon>Actinomycetes</taxon>
        <taxon>Frankiales</taxon>
        <taxon>Frankiaceae</taxon>
        <taxon>Pseudofrankia</taxon>
    </lineage>
</organism>
<proteinExistence type="inferred from homology"/>
<comment type="similarity">
    <text evidence="1">Belongs to the GHMP kinase family. GalK subfamily.</text>
</comment>
<dbReference type="GO" id="GO:0046872">
    <property type="term" value="F:metal ion binding"/>
    <property type="evidence" value="ECO:0007669"/>
    <property type="project" value="UniProtKB-KW"/>
</dbReference>
<name>A0A1V2I4Y8_9ACTN</name>
<evidence type="ECO:0000256" key="1">
    <source>
        <dbReference type="ARBA" id="ARBA00006566"/>
    </source>
</evidence>
<dbReference type="GO" id="GO:0005524">
    <property type="term" value="F:ATP binding"/>
    <property type="evidence" value="ECO:0007669"/>
    <property type="project" value="UniProtKB-KW"/>
</dbReference>
<dbReference type="PANTHER" id="PTHR10457">
    <property type="entry name" value="MEVALONATE KINASE/GALACTOKINASE"/>
    <property type="match status" value="1"/>
</dbReference>
<reference evidence="14" key="1">
    <citation type="submission" date="2016-10" db="EMBL/GenBank/DDBJ databases">
        <title>Frankia sp. NRRL B-16386 Genome sequencing.</title>
        <authorList>
            <person name="Ghodhbane-Gtari F."/>
            <person name="Swanson E."/>
            <person name="Gueddou A."/>
            <person name="Hezbri K."/>
            <person name="Ktari K."/>
            <person name="Nouioui I."/>
            <person name="Morris K."/>
            <person name="Simpson S."/>
            <person name="Abebe-Akele F."/>
            <person name="Thomas K."/>
            <person name="Gtari M."/>
            <person name="Tisa L.S."/>
        </authorList>
    </citation>
    <scope>NUCLEOTIDE SEQUENCE [LARGE SCALE GENOMIC DNA]</scope>
    <source>
        <strain evidence="14">NRRL B-16386</strain>
    </source>
</reference>
<evidence type="ECO:0000259" key="11">
    <source>
        <dbReference type="Pfam" id="PF08544"/>
    </source>
</evidence>
<evidence type="ECO:0000256" key="7">
    <source>
        <dbReference type="ARBA" id="ARBA00022842"/>
    </source>
</evidence>
<keyword evidence="2" id="KW-0808">Transferase</keyword>
<keyword evidence="9" id="KW-0119">Carbohydrate metabolism</keyword>
<evidence type="ECO:0000313" key="13">
    <source>
        <dbReference type="EMBL" id="ONH24553.1"/>
    </source>
</evidence>
<dbReference type="GO" id="GO:0004335">
    <property type="term" value="F:galactokinase activity"/>
    <property type="evidence" value="ECO:0007669"/>
    <property type="project" value="InterPro"/>
</dbReference>
<dbReference type="InterPro" id="IPR006203">
    <property type="entry name" value="GHMP_knse_ATP-bd_CS"/>
</dbReference>
<dbReference type="InterPro" id="IPR020568">
    <property type="entry name" value="Ribosomal_Su5_D2-typ_SF"/>
</dbReference>
<evidence type="ECO:0000313" key="14">
    <source>
        <dbReference type="Proteomes" id="UP000188929"/>
    </source>
</evidence>
<keyword evidence="4" id="KW-0547">Nucleotide-binding</keyword>
<dbReference type="InterPro" id="IPR014721">
    <property type="entry name" value="Ribsml_uS5_D2-typ_fold_subgr"/>
</dbReference>
<dbReference type="Pfam" id="PF10509">
    <property type="entry name" value="GalKase_gal_bdg"/>
    <property type="match status" value="1"/>
</dbReference>
<evidence type="ECO:0000259" key="10">
    <source>
        <dbReference type="Pfam" id="PF00288"/>
    </source>
</evidence>
<dbReference type="InterPro" id="IPR006206">
    <property type="entry name" value="Mevalonate/galactokinase"/>
</dbReference>
<dbReference type="SUPFAM" id="SSF54211">
    <property type="entry name" value="Ribosomal protein S5 domain 2-like"/>
    <property type="match status" value="1"/>
</dbReference>
<dbReference type="GO" id="GO:0006012">
    <property type="term" value="P:galactose metabolic process"/>
    <property type="evidence" value="ECO:0007669"/>
    <property type="project" value="UniProtKB-KW"/>
</dbReference>
<feature type="domain" description="GHMP kinase C-terminal" evidence="11">
    <location>
        <begin position="293"/>
        <end position="358"/>
    </location>
</feature>
<dbReference type="PRINTS" id="PR00959">
    <property type="entry name" value="MEVGALKINASE"/>
</dbReference>
<dbReference type="PIRSF" id="PIRSF000530">
    <property type="entry name" value="Galactokinase"/>
    <property type="match status" value="1"/>
</dbReference>
<evidence type="ECO:0008006" key="15">
    <source>
        <dbReference type="Google" id="ProtNLM"/>
    </source>
</evidence>
<keyword evidence="8" id="KW-0299">Galactose metabolism</keyword>
<evidence type="ECO:0000256" key="8">
    <source>
        <dbReference type="ARBA" id="ARBA00023144"/>
    </source>
</evidence>
<dbReference type="FunFam" id="3.30.70.890:FF:000001">
    <property type="entry name" value="Galactokinase"/>
    <property type="match status" value="1"/>
</dbReference>
<evidence type="ECO:0000256" key="4">
    <source>
        <dbReference type="ARBA" id="ARBA00022741"/>
    </source>
</evidence>
<dbReference type="InterPro" id="IPR013750">
    <property type="entry name" value="GHMP_kinase_C_dom"/>
</dbReference>
<evidence type="ECO:0000259" key="12">
    <source>
        <dbReference type="Pfam" id="PF10509"/>
    </source>
</evidence>
<keyword evidence="6" id="KW-0067">ATP-binding</keyword>
<dbReference type="InterPro" id="IPR036554">
    <property type="entry name" value="GHMP_kinase_C_sf"/>
</dbReference>
<feature type="domain" description="GHMP kinase N-terminal" evidence="10">
    <location>
        <begin position="91"/>
        <end position="175"/>
    </location>
</feature>
<evidence type="ECO:0000256" key="6">
    <source>
        <dbReference type="ARBA" id="ARBA00022840"/>
    </source>
</evidence>
<dbReference type="STRING" id="1834516.BL253_29965"/>
<comment type="caution">
    <text evidence="13">The sequence shown here is derived from an EMBL/GenBank/DDBJ whole genome shotgun (WGS) entry which is preliminary data.</text>
</comment>
<dbReference type="Proteomes" id="UP000188929">
    <property type="component" value="Unassembled WGS sequence"/>
</dbReference>
<keyword evidence="14" id="KW-1185">Reference proteome</keyword>
<keyword evidence="5" id="KW-0418">Kinase</keyword>
<sequence length="380" mass="39373">MRRGRPAGRGGRGPVTAVAFGPGRVNLVGEHTDYNDGLCLPFAIELGVTVRARPSLDGLMRVHAVDIGAHDVFPTPVPPRVEGWRSFARGVVALLTAAGYSIHPARLAITGTLPRGAGLSSSAALEVALALALLAHSGHGEPDRRQLAGLLSRVENEWVGARTGLLDQTASLFGRPGHALCLDVRALGAAPAPGQAPSGTAAAAGAEPAATGIEPVRLDLGRWRLVTVDSGVRHAIAASGYNTRRAECARACELLGIGSLRDADEDAPGRLPEPLGRRVRHVLTENERVRLAVAALRAGDLPELGRVLDASHASLRDLYDVSVPEVEATVARVRALGAAGARMVGGGFGGSVLALFPPGRRLPAEAMRVAPGGPGRLLPR</sequence>
<dbReference type="Pfam" id="PF08544">
    <property type="entry name" value="GHMP_kinases_C"/>
    <property type="match status" value="1"/>
</dbReference>
<dbReference type="PRINTS" id="PR00473">
    <property type="entry name" value="GALCTOKINASE"/>
</dbReference>
<dbReference type="InterPro" id="IPR019539">
    <property type="entry name" value="GalKase_N"/>
</dbReference>
<evidence type="ECO:0000256" key="5">
    <source>
        <dbReference type="ARBA" id="ARBA00022777"/>
    </source>
</evidence>
<feature type="domain" description="Galactokinase N-terminal" evidence="12">
    <location>
        <begin position="17"/>
        <end position="54"/>
    </location>
</feature>
<dbReference type="PANTHER" id="PTHR10457:SF7">
    <property type="entry name" value="GALACTOKINASE-RELATED"/>
    <property type="match status" value="1"/>
</dbReference>
<accession>A0A1V2I4Y8</accession>
<dbReference type="InterPro" id="IPR006204">
    <property type="entry name" value="GHMP_kinase_N_dom"/>
</dbReference>
<dbReference type="Pfam" id="PF00288">
    <property type="entry name" value="GHMP_kinases_N"/>
    <property type="match status" value="1"/>
</dbReference>
<evidence type="ECO:0000256" key="9">
    <source>
        <dbReference type="ARBA" id="ARBA00023277"/>
    </source>
</evidence>
<dbReference type="EMBL" id="MOMC01000070">
    <property type="protein sequence ID" value="ONH24553.1"/>
    <property type="molecule type" value="Genomic_DNA"/>
</dbReference>
<dbReference type="SUPFAM" id="SSF55060">
    <property type="entry name" value="GHMP Kinase, C-terminal domain"/>
    <property type="match status" value="1"/>
</dbReference>
<evidence type="ECO:0000256" key="2">
    <source>
        <dbReference type="ARBA" id="ARBA00022679"/>
    </source>
</evidence>
<dbReference type="InterPro" id="IPR000705">
    <property type="entry name" value="Galactokinase"/>
</dbReference>
<dbReference type="Gene3D" id="3.30.70.890">
    <property type="entry name" value="GHMP kinase, C-terminal domain"/>
    <property type="match status" value="1"/>
</dbReference>
<evidence type="ECO:0000256" key="3">
    <source>
        <dbReference type="ARBA" id="ARBA00022723"/>
    </source>
</evidence>
<dbReference type="AlphaFoldDB" id="A0A1V2I4Y8"/>
<protein>
    <recommendedName>
        <fullName evidence="15">Galactokinase</fullName>
    </recommendedName>
</protein>